<gene>
    <name evidence="22" type="ORF">LUZ63_015955</name>
</gene>
<keyword evidence="10 20" id="KW-0560">Oxidoreductase</keyword>
<reference evidence="22" key="1">
    <citation type="journal article" date="2022" name="Cell">
        <title>Repeat-based holocentromeres influence genome architecture and karyotype evolution.</title>
        <authorList>
            <person name="Hofstatter P.G."/>
            <person name="Thangavel G."/>
            <person name="Lux T."/>
            <person name="Neumann P."/>
            <person name="Vondrak T."/>
            <person name="Novak P."/>
            <person name="Zhang M."/>
            <person name="Costa L."/>
            <person name="Castellani M."/>
            <person name="Scott A."/>
            <person name="Toegelov H."/>
            <person name="Fuchs J."/>
            <person name="Mata-Sucre Y."/>
            <person name="Dias Y."/>
            <person name="Vanzela A.L.L."/>
            <person name="Huettel B."/>
            <person name="Almeida C.C.S."/>
            <person name="Simkova H."/>
            <person name="Souza G."/>
            <person name="Pedrosa-Harand A."/>
            <person name="Macas J."/>
            <person name="Mayer K.F.X."/>
            <person name="Houben A."/>
            <person name="Marques A."/>
        </authorList>
    </citation>
    <scope>NUCLEOTIDE SEQUENCE</scope>
    <source>
        <strain evidence="22">RhyBre1mFocal</strain>
    </source>
</reference>
<dbReference type="InterPro" id="IPR019793">
    <property type="entry name" value="Peroxidases_heam-ligand_BS"/>
</dbReference>
<evidence type="ECO:0000256" key="18">
    <source>
        <dbReference type="PIRSR" id="PIRSR600823-4"/>
    </source>
</evidence>
<dbReference type="GO" id="GO:0140825">
    <property type="term" value="F:lactoperoxidase activity"/>
    <property type="evidence" value="ECO:0007669"/>
    <property type="project" value="UniProtKB-EC"/>
</dbReference>
<feature type="binding site" description="axial binding residue" evidence="17">
    <location>
        <position position="210"/>
    </location>
    <ligand>
        <name>heme b</name>
        <dbReference type="ChEBI" id="CHEBI:60344"/>
    </ligand>
    <ligandPart>
        <name>Fe</name>
        <dbReference type="ChEBI" id="CHEBI:18248"/>
    </ligandPart>
</feature>
<keyword evidence="14 20" id="KW-0376">Hydrogen peroxide</keyword>
<evidence type="ECO:0000256" key="16">
    <source>
        <dbReference type="PIRSR" id="PIRSR600823-2"/>
    </source>
</evidence>
<comment type="function">
    <text evidence="20">Removal of H(2)O(2), oxidation of toxic reductants, biosynthesis and degradation of lignin, suberization, auxin catabolism, response to environmental stresses such as wounding, pathogen attack and oxidative stress.</text>
</comment>
<feature type="binding site" evidence="17">
    <location>
        <position position="256"/>
    </location>
    <ligand>
        <name>Ca(2+)</name>
        <dbReference type="ChEBI" id="CHEBI:29108"/>
        <label>2</label>
    </ligand>
</feature>
<keyword evidence="8" id="KW-0732">Signal</keyword>
<dbReference type="OrthoDB" id="2113341at2759"/>
<dbReference type="GO" id="GO:0005576">
    <property type="term" value="C:extracellular region"/>
    <property type="evidence" value="ECO:0007669"/>
    <property type="project" value="UniProtKB-SubCell"/>
</dbReference>
<evidence type="ECO:0000259" key="21">
    <source>
        <dbReference type="PROSITE" id="PS50873"/>
    </source>
</evidence>
<dbReference type="FunFam" id="1.10.420.10:FF:000006">
    <property type="entry name" value="Peroxidase"/>
    <property type="match status" value="1"/>
</dbReference>
<evidence type="ECO:0000256" key="1">
    <source>
        <dbReference type="ARBA" id="ARBA00000189"/>
    </source>
</evidence>
<dbReference type="PANTHER" id="PTHR31517:SF48">
    <property type="entry name" value="PEROXIDASE 16-RELATED"/>
    <property type="match status" value="1"/>
</dbReference>
<comment type="similarity">
    <text evidence="20">Belongs to the peroxidase family. Classical plant (class III) peroxidase subfamily.</text>
</comment>
<feature type="binding site" evidence="17">
    <location>
        <position position="82"/>
    </location>
    <ligand>
        <name>Ca(2+)</name>
        <dbReference type="ChEBI" id="CHEBI:29108"/>
        <label>1</label>
    </ligand>
</feature>
<dbReference type="Proteomes" id="UP001151287">
    <property type="component" value="Unassembled WGS sequence"/>
</dbReference>
<feature type="disulfide bond" evidence="19">
    <location>
        <begin position="217"/>
        <end position="244"/>
    </location>
</feature>
<dbReference type="PROSITE" id="PS00436">
    <property type="entry name" value="PEROXIDASE_2"/>
    <property type="match status" value="1"/>
</dbReference>
<dbReference type="InterPro" id="IPR010255">
    <property type="entry name" value="Haem_peroxidase_sf"/>
</dbReference>
<dbReference type="PRINTS" id="PR00461">
    <property type="entry name" value="PLPEROXIDASE"/>
</dbReference>
<dbReference type="InterPro" id="IPR033905">
    <property type="entry name" value="Secretory_peroxidase"/>
</dbReference>
<evidence type="ECO:0000256" key="15">
    <source>
        <dbReference type="PIRSR" id="PIRSR600823-1"/>
    </source>
</evidence>
<evidence type="ECO:0000256" key="11">
    <source>
        <dbReference type="ARBA" id="ARBA00023004"/>
    </source>
</evidence>
<name>A0A9Q0HNA1_9POAL</name>
<feature type="binding site" evidence="16">
    <location>
        <position position="180"/>
    </location>
    <ligand>
        <name>substrate</name>
    </ligand>
</feature>
<feature type="binding site" evidence="17">
    <location>
        <position position="264"/>
    </location>
    <ligand>
        <name>Ca(2+)</name>
        <dbReference type="ChEBI" id="CHEBI:29108"/>
        <label>2</label>
    </ligand>
</feature>
<evidence type="ECO:0000256" key="14">
    <source>
        <dbReference type="ARBA" id="ARBA00023324"/>
    </source>
</evidence>
<comment type="catalytic activity">
    <reaction evidence="1 20">
        <text>2 a phenolic donor + H2O2 = 2 a phenolic radical donor + 2 H2O</text>
        <dbReference type="Rhea" id="RHEA:56136"/>
        <dbReference type="ChEBI" id="CHEBI:15377"/>
        <dbReference type="ChEBI" id="CHEBI:16240"/>
        <dbReference type="ChEBI" id="CHEBI:139520"/>
        <dbReference type="ChEBI" id="CHEBI:139521"/>
        <dbReference type="EC" id="1.11.1.7"/>
    </reaction>
</comment>
<evidence type="ECO:0000256" key="20">
    <source>
        <dbReference type="RuleBase" id="RU362060"/>
    </source>
</evidence>
<dbReference type="AlphaFoldDB" id="A0A9Q0HNA1"/>
<dbReference type="CDD" id="cd00693">
    <property type="entry name" value="secretory_peroxidase"/>
    <property type="match status" value="1"/>
</dbReference>
<evidence type="ECO:0000256" key="17">
    <source>
        <dbReference type="PIRSR" id="PIRSR600823-3"/>
    </source>
</evidence>
<feature type="disulfide bond" evidence="19">
    <location>
        <begin position="83"/>
        <end position="88"/>
    </location>
</feature>
<feature type="disulfide bond" evidence="19">
    <location>
        <begin position="137"/>
        <end position="332"/>
    </location>
</feature>
<dbReference type="InterPro" id="IPR019794">
    <property type="entry name" value="Peroxidases_AS"/>
</dbReference>
<keyword evidence="11 17" id="KW-0408">Iron</keyword>
<comment type="caution">
    <text evidence="22">The sequence shown here is derived from an EMBL/GenBank/DDBJ whole genome shotgun (WGS) entry which is preliminary data.</text>
</comment>
<evidence type="ECO:0000256" key="5">
    <source>
        <dbReference type="ARBA" id="ARBA00022559"/>
    </source>
</evidence>
<keyword evidence="20" id="KW-0964">Secreted</keyword>
<dbReference type="GO" id="GO:0006979">
    <property type="term" value="P:response to oxidative stress"/>
    <property type="evidence" value="ECO:0007669"/>
    <property type="project" value="UniProtKB-UniRule"/>
</dbReference>
<feature type="disulfide bond" evidence="19">
    <location>
        <begin position="50"/>
        <end position="131"/>
    </location>
</feature>
<evidence type="ECO:0000256" key="6">
    <source>
        <dbReference type="ARBA" id="ARBA00022617"/>
    </source>
</evidence>
<evidence type="ECO:0000313" key="22">
    <source>
        <dbReference type="EMBL" id="KAJ1691800.1"/>
    </source>
</evidence>
<sequence>MAIYTSSLSITLFIATSLAGVPFFLAVNADSFTYPPLETGLSFNYYESSCPQLERIVRHYLWSSFKTDIGLAAGLLRLHFHDCFVQGCDASVLLDGSASGPSEQQAPPNLTLRPAAFKAINDIRALIDKDCGVIVSCADVVALAARDSVALSGGPNYKVPLGRRDGLNFASQQATLANLPAPTSDVSKLLSVLNNLGLDANDLVALSGGHTIGLAHCTSFTNRLYPTQDSTMNQFFASELKLTCPESDTVNTTVNDIHTPNTFDNMYYADLVNREGLFTSDQDLYTDSRTKPIVSAFATNQQLFFHKFVYSIVKMGQLSVLTGNDGEIRANCSTQNPSNIDFLKPVINIKNDSQVS</sequence>
<dbReference type="InterPro" id="IPR002016">
    <property type="entry name" value="Haem_peroxidase"/>
</dbReference>
<feature type="binding site" evidence="17">
    <location>
        <position position="91"/>
    </location>
    <ligand>
        <name>Ca(2+)</name>
        <dbReference type="ChEBI" id="CHEBI:29108"/>
        <label>1</label>
    </ligand>
</feature>
<comment type="cofactor">
    <cofactor evidence="17 20">
        <name>heme b</name>
        <dbReference type="ChEBI" id="CHEBI:60344"/>
    </cofactor>
    <text evidence="17 20">Binds 1 heme b (iron(II)-protoporphyrin IX) group per subunit.</text>
</comment>
<evidence type="ECO:0000256" key="2">
    <source>
        <dbReference type="ARBA" id="ARBA00004613"/>
    </source>
</evidence>
<evidence type="ECO:0000256" key="9">
    <source>
        <dbReference type="ARBA" id="ARBA00022837"/>
    </source>
</evidence>
<keyword evidence="5 20" id="KW-0575">Peroxidase</keyword>
<dbReference type="PROSITE" id="PS50873">
    <property type="entry name" value="PEROXIDASE_4"/>
    <property type="match status" value="1"/>
</dbReference>
<dbReference type="GO" id="GO:0046872">
    <property type="term" value="F:metal ion binding"/>
    <property type="evidence" value="ECO:0007669"/>
    <property type="project" value="UniProtKB-UniRule"/>
</dbReference>
<comment type="subcellular location">
    <subcellularLocation>
        <location evidence="2 20">Secreted</location>
    </subcellularLocation>
</comment>
<dbReference type="Gene3D" id="1.10.520.10">
    <property type="match status" value="1"/>
</dbReference>
<comment type="similarity">
    <text evidence="3">Belongs to the peroxidase family. Ascorbate peroxidase subfamily.</text>
</comment>
<feature type="binding site" evidence="17">
    <location>
        <position position="89"/>
    </location>
    <ligand>
        <name>Ca(2+)</name>
        <dbReference type="ChEBI" id="CHEBI:29108"/>
        <label>1</label>
    </ligand>
</feature>
<comment type="cofactor">
    <cofactor evidence="17 20">
        <name>Ca(2+)</name>
        <dbReference type="ChEBI" id="CHEBI:29108"/>
    </cofactor>
    <text evidence="17 20">Binds 2 calcium ions per subunit.</text>
</comment>
<keyword evidence="7 17" id="KW-0479">Metal-binding</keyword>
<keyword evidence="23" id="KW-1185">Reference proteome</keyword>
<feature type="binding site" evidence="17">
    <location>
        <position position="103"/>
    </location>
    <ligand>
        <name>Ca(2+)</name>
        <dbReference type="ChEBI" id="CHEBI:29108"/>
        <label>1</label>
    </ligand>
</feature>
<feature type="binding site" evidence="17">
    <location>
        <position position="85"/>
    </location>
    <ligand>
        <name>Ca(2+)</name>
        <dbReference type="ChEBI" id="CHEBI:29108"/>
        <label>1</label>
    </ligand>
</feature>
<evidence type="ECO:0000256" key="12">
    <source>
        <dbReference type="ARBA" id="ARBA00023157"/>
    </source>
</evidence>
<evidence type="ECO:0000256" key="8">
    <source>
        <dbReference type="ARBA" id="ARBA00022729"/>
    </source>
</evidence>
<evidence type="ECO:0000256" key="19">
    <source>
        <dbReference type="PIRSR" id="PIRSR600823-5"/>
    </source>
</evidence>
<dbReference type="SUPFAM" id="SSF48113">
    <property type="entry name" value="Heme-dependent peroxidases"/>
    <property type="match status" value="1"/>
</dbReference>
<dbReference type="GO" id="GO:0020037">
    <property type="term" value="F:heme binding"/>
    <property type="evidence" value="ECO:0007669"/>
    <property type="project" value="UniProtKB-UniRule"/>
</dbReference>
<dbReference type="InterPro" id="IPR000823">
    <property type="entry name" value="Peroxidase_pln"/>
</dbReference>
<dbReference type="FunFam" id="1.10.520.10:FF:000009">
    <property type="entry name" value="Peroxidase"/>
    <property type="match status" value="1"/>
</dbReference>
<dbReference type="EMBL" id="JAMQYH010000004">
    <property type="protein sequence ID" value="KAJ1691800.1"/>
    <property type="molecule type" value="Genomic_DNA"/>
</dbReference>
<dbReference type="Gene3D" id="1.10.420.10">
    <property type="entry name" value="Peroxidase, domain 2"/>
    <property type="match status" value="1"/>
</dbReference>
<proteinExistence type="inferred from homology"/>
<evidence type="ECO:0000256" key="4">
    <source>
        <dbReference type="ARBA" id="ARBA00012313"/>
    </source>
</evidence>
<feature type="binding site" evidence="17">
    <location>
        <position position="259"/>
    </location>
    <ligand>
        <name>Ca(2+)</name>
        <dbReference type="ChEBI" id="CHEBI:29108"/>
        <label>2</label>
    </ligand>
</feature>
<evidence type="ECO:0000256" key="10">
    <source>
        <dbReference type="ARBA" id="ARBA00023002"/>
    </source>
</evidence>
<evidence type="ECO:0000256" key="3">
    <source>
        <dbReference type="ARBA" id="ARBA00006873"/>
    </source>
</evidence>
<dbReference type="Pfam" id="PF00141">
    <property type="entry name" value="peroxidase"/>
    <property type="match status" value="1"/>
</dbReference>
<keyword evidence="9 17" id="KW-0106">Calcium</keyword>
<feature type="domain" description="Plant heme peroxidase family profile" evidence="21">
    <location>
        <begin position="40"/>
        <end position="336"/>
    </location>
</feature>
<protein>
    <recommendedName>
        <fullName evidence="4 20">Peroxidase</fullName>
        <ecNumber evidence="4 20">1.11.1.7</ecNumber>
    </recommendedName>
</protein>
<keyword evidence="13" id="KW-0325">Glycoprotein</keyword>
<feature type="binding site" evidence="17">
    <location>
        <position position="211"/>
    </location>
    <ligand>
        <name>Ca(2+)</name>
        <dbReference type="ChEBI" id="CHEBI:29108"/>
        <label>2</label>
    </ligand>
</feature>
<dbReference type="GO" id="GO:0042744">
    <property type="term" value="P:hydrogen peroxide catabolic process"/>
    <property type="evidence" value="ECO:0007669"/>
    <property type="project" value="UniProtKB-KW"/>
</dbReference>
<keyword evidence="12 19" id="KW-1015">Disulfide bond</keyword>
<feature type="binding site" evidence="17">
    <location>
        <position position="87"/>
    </location>
    <ligand>
        <name>Ca(2+)</name>
        <dbReference type="ChEBI" id="CHEBI:29108"/>
        <label>1</label>
    </ligand>
</feature>
<evidence type="ECO:0000256" key="13">
    <source>
        <dbReference type="ARBA" id="ARBA00023180"/>
    </source>
</evidence>
<dbReference type="PROSITE" id="PS00435">
    <property type="entry name" value="PEROXIDASE_1"/>
    <property type="match status" value="1"/>
</dbReference>
<evidence type="ECO:0000313" key="23">
    <source>
        <dbReference type="Proteomes" id="UP001151287"/>
    </source>
</evidence>
<dbReference type="EC" id="1.11.1.7" evidence="4 20"/>
<feature type="site" description="Transition state stabilizer" evidence="18">
    <location>
        <position position="77"/>
    </location>
</feature>
<dbReference type="PANTHER" id="PTHR31517">
    <property type="match status" value="1"/>
</dbReference>
<evidence type="ECO:0000256" key="7">
    <source>
        <dbReference type="ARBA" id="ARBA00022723"/>
    </source>
</evidence>
<feature type="active site" description="Proton acceptor" evidence="15">
    <location>
        <position position="81"/>
    </location>
</feature>
<organism evidence="22 23">
    <name type="scientific">Rhynchospora breviuscula</name>
    <dbReference type="NCBI Taxonomy" id="2022672"/>
    <lineage>
        <taxon>Eukaryota</taxon>
        <taxon>Viridiplantae</taxon>
        <taxon>Streptophyta</taxon>
        <taxon>Embryophyta</taxon>
        <taxon>Tracheophyta</taxon>
        <taxon>Spermatophyta</taxon>
        <taxon>Magnoliopsida</taxon>
        <taxon>Liliopsida</taxon>
        <taxon>Poales</taxon>
        <taxon>Cyperaceae</taxon>
        <taxon>Cyperoideae</taxon>
        <taxon>Rhynchosporeae</taxon>
        <taxon>Rhynchospora</taxon>
    </lineage>
</organism>
<accession>A0A9Q0HNA1</accession>
<dbReference type="PRINTS" id="PR00458">
    <property type="entry name" value="PEROXIDASE"/>
</dbReference>
<keyword evidence="6 20" id="KW-0349">Heme</keyword>